<evidence type="ECO:0000313" key="1">
    <source>
        <dbReference type="EMBL" id="KRX46312.1"/>
    </source>
</evidence>
<protein>
    <submittedName>
        <fullName evidence="1">Uncharacterized protein</fullName>
    </submittedName>
</protein>
<keyword evidence="2" id="KW-1185">Reference proteome</keyword>
<comment type="caution">
    <text evidence="1">The sequence shown here is derived from an EMBL/GenBank/DDBJ whole genome shotgun (WGS) entry which is preliminary data.</text>
</comment>
<name>A0A0V0U4U5_9BILA</name>
<evidence type="ECO:0000313" key="2">
    <source>
        <dbReference type="Proteomes" id="UP000055048"/>
    </source>
</evidence>
<accession>A0A0V0U4U5</accession>
<reference evidence="1 2" key="1">
    <citation type="submission" date="2015-01" db="EMBL/GenBank/DDBJ databases">
        <title>Evolution of Trichinella species and genotypes.</title>
        <authorList>
            <person name="Korhonen P.K."/>
            <person name="Edoardo P."/>
            <person name="Giuseppe L.R."/>
            <person name="Gasser R.B."/>
        </authorList>
    </citation>
    <scope>NUCLEOTIDE SEQUENCE [LARGE SCALE GENOMIC DNA]</scope>
    <source>
        <strain evidence="1">ISS417</strain>
    </source>
</reference>
<dbReference type="AlphaFoldDB" id="A0A0V0U4U5"/>
<dbReference type="EMBL" id="JYDJ01000060">
    <property type="protein sequence ID" value="KRX46312.1"/>
    <property type="molecule type" value="Genomic_DNA"/>
</dbReference>
<gene>
    <name evidence="1" type="ORF">T05_6451</name>
</gene>
<sequence>MVRFQVRAPAELGLVAFCNVHALIAQQILFSGQHLETVALPRRRLICTVLSGNVDNTLSCHV</sequence>
<dbReference type="Proteomes" id="UP000055048">
    <property type="component" value="Unassembled WGS sequence"/>
</dbReference>
<organism evidence="1 2">
    <name type="scientific">Trichinella murrelli</name>
    <dbReference type="NCBI Taxonomy" id="144512"/>
    <lineage>
        <taxon>Eukaryota</taxon>
        <taxon>Metazoa</taxon>
        <taxon>Ecdysozoa</taxon>
        <taxon>Nematoda</taxon>
        <taxon>Enoplea</taxon>
        <taxon>Dorylaimia</taxon>
        <taxon>Trichinellida</taxon>
        <taxon>Trichinellidae</taxon>
        <taxon>Trichinella</taxon>
    </lineage>
</organism>
<proteinExistence type="predicted"/>